<reference evidence="1" key="1">
    <citation type="journal article" date="2020" name="Nature">
        <title>Giant virus diversity and host interactions through global metagenomics.</title>
        <authorList>
            <person name="Schulz F."/>
            <person name="Roux S."/>
            <person name="Paez-Espino D."/>
            <person name="Jungbluth S."/>
            <person name="Walsh D.A."/>
            <person name="Denef V.J."/>
            <person name="McMahon K.D."/>
            <person name="Konstantinidis K.T."/>
            <person name="Eloe-Fadrosh E.A."/>
            <person name="Kyrpides N.C."/>
            <person name="Woyke T."/>
        </authorList>
    </citation>
    <scope>NUCLEOTIDE SEQUENCE</scope>
    <source>
        <strain evidence="1">GVMAG-M-3300009422-16</strain>
    </source>
</reference>
<proteinExistence type="predicted"/>
<sequence length="77" mass="8966">MVCYLCNDYTYEPLVNCGNLLCKIYFHKSCWEKYLKSNNLEKSICKVCYIGKINIHNTINNGEVQICGCSKLFKNRS</sequence>
<name>A0A6C0B349_9ZZZZ</name>
<dbReference type="AlphaFoldDB" id="A0A6C0B349"/>
<organism evidence="1">
    <name type="scientific">viral metagenome</name>
    <dbReference type="NCBI Taxonomy" id="1070528"/>
    <lineage>
        <taxon>unclassified sequences</taxon>
        <taxon>metagenomes</taxon>
        <taxon>organismal metagenomes</taxon>
    </lineage>
</organism>
<protein>
    <recommendedName>
        <fullName evidence="2">RING-type domain-containing protein</fullName>
    </recommendedName>
</protein>
<evidence type="ECO:0008006" key="2">
    <source>
        <dbReference type="Google" id="ProtNLM"/>
    </source>
</evidence>
<dbReference type="EMBL" id="MN739059">
    <property type="protein sequence ID" value="QHS86655.1"/>
    <property type="molecule type" value="Genomic_DNA"/>
</dbReference>
<evidence type="ECO:0000313" key="1">
    <source>
        <dbReference type="EMBL" id="QHS86655.1"/>
    </source>
</evidence>
<accession>A0A6C0B349</accession>